<dbReference type="Pfam" id="PF07963">
    <property type="entry name" value="N_methyl"/>
    <property type="match status" value="1"/>
</dbReference>
<dbReference type="InterPro" id="IPR012902">
    <property type="entry name" value="N_methyl_site"/>
</dbReference>
<dbReference type="Gene3D" id="3.30.700.10">
    <property type="entry name" value="Glycoprotein, Type 4 Pilin"/>
    <property type="match status" value="1"/>
</dbReference>
<dbReference type="InterPro" id="IPR031982">
    <property type="entry name" value="PilE-like"/>
</dbReference>
<dbReference type="EMBL" id="JAQQLE010000010">
    <property type="protein sequence ID" value="MDC7714783.1"/>
    <property type="molecule type" value="Genomic_DNA"/>
</dbReference>
<dbReference type="PANTHER" id="PTHR30093:SF47">
    <property type="entry name" value="TYPE IV PILUS NON-CORE MINOR PILIN PILE"/>
    <property type="match status" value="1"/>
</dbReference>
<organism evidence="2 3">
    <name type="scientific">Vogesella margarita</name>
    <dbReference type="NCBI Taxonomy" id="2984199"/>
    <lineage>
        <taxon>Bacteria</taxon>
        <taxon>Pseudomonadati</taxon>
        <taxon>Pseudomonadota</taxon>
        <taxon>Betaproteobacteria</taxon>
        <taxon>Neisseriales</taxon>
        <taxon>Chromobacteriaceae</taxon>
        <taxon>Vogesella</taxon>
    </lineage>
</organism>
<comment type="caution">
    <text evidence="2">The sequence shown here is derived from an EMBL/GenBank/DDBJ whole genome shotgun (WGS) entry which is preliminary data.</text>
</comment>
<proteinExistence type="predicted"/>
<dbReference type="PRINTS" id="PR00813">
    <property type="entry name" value="BCTERIALGSPG"/>
</dbReference>
<dbReference type="NCBIfam" id="TIGR02532">
    <property type="entry name" value="IV_pilin_GFxxxE"/>
    <property type="match status" value="1"/>
</dbReference>
<protein>
    <submittedName>
        <fullName evidence="2">Type IV pilin protein</fullName>
    </submittedName>
</protein>
<evidence type="ECO:0000313" key="2">
    <source>
        <dbReference type="EMBL" id="MDC7714783.1"/>
    </source>
</evidence>
<keyword evidence="1" id="KW-0488">Methylation</keyword>
<reference evidence="2 3" key="1">
    <citation type="submission" date="2023-01" db="EMBL/GenBank/DDBJ databases">
        <title>Novel species of the genus Vogesella isolated from rivers.</title>
        <authorList>
            <person name="Lu H."/>
        </authorList>
    </citation>
    <scope>NUCLEOTIDE SEQUENCE [LARGE SCALE GENOMIC DNA]</scope>
    <source>
        <strain evidence="2 3">LYT5W</strain>
    </source>
</reference>
<dbReference type="Proteomes" id="UP001222030">
    <property type="component" value="Unassembled WGS sequence"/>
</dbReference>
<dbReference type="InterPro" id="IPR000983">
    <property type="entry name" value="Bac_GSPG_pilin"/>
</dbReference>
<dbReference type="Pfam" id="PF16732">
    <property type="entry name" value="ComP_DUS"/>
    <property type="match status" value="1"/>
</dbReference>
<keyword evidence="3" id="KW-1185">Reference proteome</keyword>
<dbReference type="InterPro" id="IPR045584">
    <property type="entry name" value="Pilin-like"/>
</dbReference>
<dbReference type="PANTHER" id="PTHR30093">
    <property type="entry name" value="GENERAL SECRETION PATHWAY PROTEIN G"/>
    <property type="match status" value="1"/>
</dbReference>
<dbReference type="RefSeq" id="WP_272772538.1">
    <property type="nucleotide sequence ID" value="NZ_JAQQLE010000010.1"/>
</dbReference>
<evidence type="ECO:0000256" key="1">
    <source>
        <dbReference type="ARBA" id="ARBA00022481"/>
    </source>
</evidence>
<name>A0ABT5IRG4_9NEIS</name>
<dbReference type="PROSITE" id="PS00409">
    <property type="entry name" value="PROKAR_NTER_METHYL"/>
    <property type="match status" value="1"/>
</dbReference>
<sequence>MTFIKKSMATSKGFTLIELLLVVAVVGILAAIAMPAYSAYIQKSRRTDATVAIRAVQFAQEKYRGNNTTYGSLTDIGMPATTESGYYTIAVGSATATGYVVTATAVSGKSQASDTGCTAIQLQQAAGSITTTPSACWSK</sequence>
<gene>
    <name evidence="2" type="ORF">PQU96_11715</name>
</gene>
<evidence type="ECO:0000313" key="3">
    <source>
        <dbReference type="Proteomes" id="UP001222030"/>
    </source>
</evidence>
<dbReference type="SUPFAM" id="SSF54523">
    <property type="entry name" value="Pili subunits"/>
    <property type="match status" value="1"/>
</dbReference>
<accession>A0ABT5IRG4</accession>